<dbReference type="EMBL" id="GEBQ01030012">
    <property type="protein sequence ID" value="JAT09965.1"/>
    <property type="molecule type" value="Transcribed_RNA"/>
</dbReference>
<protein>
    <submittedName>
        <fullName evidence="2">Uncharacterized protein</fullName>
    </submittedName>
</protein>
<feature type="region of interest" description="Disordered" evidence="1">
    <location>
        <begin position="1"/>
        <end position="40"/>
    </location>
</feature>
<evidence type="ECO:0000256" key="1">
    <source>
        <dbReference type="SAM" id="MobiDB-lite"/>
    </source>
</evidence>
<dbReference type="AlphaFoldDB" id="A0A1B6KEW8"/>
<feature type="region of interest" description="Disordered" evidence="1">
    <location>
        <begin position="76"/>
        <end position="99"/>
    </location>
</feature>
<accession>A0A1B6KEW8</accession>
<reference evidence="2" key="1">
    <citation type="submission" date="2015-11" db="EMBL/GenBank/DDBJ databases">
        <title>De novo transcriptome assembly of four potential Pierce s Disease insect vectors from Arizona vineyards.</title>
        <authorList>
            <person name="Tassone E.E."/>
        </authorList>
    </citation>
    <scope>NUCLEOTIDE SEQUENCE</scope>
</reference>
<organism evidence="2">
    <name type="scientific">Graphocephala atropunctata</name>
    <dbReference type="NCBI Taxonomy" id="36148"/>
    <lineage>
        <taxon>Eukaryota</taxon>
        <taxon>Metazoa</taxon>
        <taxon>Ecdysozoa</taxon>
        <taxon>Arthropoda</taxon>
        <taxon>Hexapoda</taxon>
        <taxon>Insecta</taxon>
        <taxon>Pterygota</taxon>
        <taxon>Neoptera</taxon>
        <taxon>Paraneoptera</taxon>
        <taxon>Hemiptera</taxon>
        <taxon>Auchenorrhyncha</taxon>
        <taxon>Membracoidea</taxon>
        <taxon>Cicadellidae</taxon>
        <taxon>Cicadellinae</taxon>
        <taxon>Cicadellini</taxon>
        <taxon>Graphocephala</taxon>
    </lineage>
</organism>
<feature type="compositionally biased region" description="Polar residues" evidence="1">
    <location>
        <begin position="77"/>
        <end position="99"/>
    </location>
</feature>
<gene>
    <name evidence="2" type="ORF">g.54513</name>
</gene>
<name>A0A1B6KEW8_9HEMI</name>
<proteinExistence type="predicted"/>
<feature type="non-terminal residue" evidence="2">
    <location>
        <position position="1"/>
    </location>
</feature>
<sequence>RKEHKNSRPSTPVVKGSRPASPKEGLTEKPRQETSLFEDDSLNANVDKCHRSSTPLAEFSSISTISVPLYSDHMNDIYSSPEQETQNGSTFSSNSVDSELTEALTSSHRAVADLVTDEVLKISLEDKKLDLGTVEN</sequence>
<feature type="non-terminal residue" evidence="2">
    <location>
        <position position="136"/>
    </location>
</feature>
<evidence type="ECO:0000313" key="2">
    <source>
        <dbReference type="EMBL" id="JAT09965.1"/>
    </source>
</evidence>